<gene>
    <name evidence="2" type="ORF">ATL17_0232</name>
</gene>
<accession>A0A4R6VS28</accession>
<dbReference type="RefSeq" id="WP_133570949.1">
    <property type="nucleotide sequence ID" value="NZ_SNYR01000001.1"/>
</dbReference>
<evidence type="ECO:0000313" key="2">
    <source>
        <dbReference type="EMBL" id="TDQ66241.1"/>
    </source>
</evidence>
<dbReference type="Proteomes" id="UP000295391">
    <property type="component" value="Unassembled WGS sequence"/>
</dbReference>
<comment type="caution">
    <text evidence="2">The sequence shown here is derived from an EMBL/GenBank/DDBJ whole genome shotgun (WGS) entry which is preliminary data.</text>
</comment>
<dbReference type="AlphaFoldDB" id="A0A4R6VS28"/>
<name>A0A4R6VS28_9HYPH</name>
<dbReference type="EMBL" id="SNYR01000001">
    <property type="protein sequence ID" value="TDQ66241.1"/>
    <property type="molecule type" value="Genomic_DNA"/>
</dbReference>
<dbReference type="OrthoDB" id="8244198at2"/>
<dbReference type="Pfam" id="PF06568">
    <property type="entry name" value="YjiS-like"/>
    <property type="match status" value="1"/>
</dbReference>
<evidence type="ECO:0000259" key="1">
    <source>
        <dbReference type="Pfam" id="PF06568"/>
    </source>
</evidence>
<protein>
    <submittedName>
        <fullName evidence="2">Uncharacterized protein DUF1127</fullName>
    </submittedName>
</protein>
<reference evidence="2 3" key="1">
    <citation type="submission" date="2019-03" db="EMBL/GenBank/DDBJ databases">
        <title>Genomic Encyclopedia of Type Strains, Phase III (KMG-III): the genomes of soil and plant-associated and newly described type strains.</title>
        <authorList>
            <person name="Whitman W."/>
        </authorList>
    </citation>
    <scope>NUCLEOTIDE SEQUENCE [LARGE SCALE GENOMIC DNA]</scope>
    <source>
        <strain evidence="2 3">CGMCC 1.7002</strain>
    </source>
</reference>
<keyword evidence="3" id="KW-1185">Reference proteome</keyword>
<evidence type="ECO:0000313" key="3">
    <source>
        <dbReference type="Proteomes" id="UP000295391"/>
    </source>
</evidence>
<proteinExistence type="predicted"/>
<organism evidence="2 3">
    <name type="scientific">Maritalea mobilis</name>
    <dbReference type="NCBI Taxonomy" id="483324"/>
    <lineage>
        <taxon>Bacteria</taxon>
        <taxon>Pseudomonadati</taxon>
        <taxon>Pseudomonadota</taxon>
        <taxon>Alphaproteobacteria</taxon>
        <taxon>Hyphomicrobiales</taxon>
        <taxon>Devosiaceae</taxon>
        <taxon>Maritalea</taxon>
    </lineage>
</organism>
<dbReference type="InterPro" id="IPR009506">
    <property type="entry name" value="YjiS-like"/>
</dbReference>
<feature type="domain" description="YjiS-like" evidence="1">
    <location>
        <begin position="6"/>
        <end position="39"/>
    </location>
</feature>
<sequence>MDFGKTFRRWASYRKTVRELSALDDRELNDLGITRGDIQPLAREHAERI</sequence>